<dbReference type="EMBL" id="FUIG01000029">
    <property type="protein sequence ID" value="SJM31979.1"/>
    <property type="molecule type" value="Genomic_DNA"/>
</dbReference>
<dbReference type="Proteomes" id="UP000245698">
    <property type="component" value="Unassembled WGS sequence"/>
</dbReference>
<organism evidence="1 2">
    <name type="scientific">Mesorhizobium delmotii</name>
    <dbReference type="NCBI Taxonomy" id="1631247"/>
    <lineage>
        <taxon>Bacteria</taxon>
        <taxon>Pseudomonadati</taxon>
        <taxon>Pseudomonadota</taxon>
        <taxon>Alphaproteobacteria</taxon>
        <taxon>Hyphomicrobiales</taxon>
        <taxon>Phyllobacteriaceae</taxon>
        <taxon>Mesorhizobium</taxon>
    </lineage>
</organism>
<gene>
    <name evidence="1" type="ORF">BQ8482_220150</name>
</gene>
<evidence type="ECO:0000313" key="2">
    <source>
        <dbReference type="Proteomes" id="UP000245698"/>
    </source>
</evidence>
<accession>A0A2P9ALG1</accession>
<evidence type="ECO:0000313" key="1">
    <source>
        <dbReference type="EMBL" id="SJM31979.1"/>
    </source>
</evidence>
<dbReference type="AlphaFoldDB" id="A0A2P9ALG1"/>
<name>A0A2P9ALG1_9HYPH</name>
<keyword evidence="2" id="KW-1185">Reference proteome</keyword>
<reference evidence="2" key="1">
    <citation type="submission" date="2016-12" db="EMBL/GenBank/DDBJ databases">
        <authorList>
            <person name="Brunel B."/>
        </authorList>
    </citation>
    <scope>NUCLEOTIDE SEQUENCE [LARGE SCALE GENOMIC DNA]</scope>
</reference>
<proteinExistence type="predicted"/>
<protein>
    <submittedName>
        <fullName evidence="1">Uncharacterized protein</fullName>
    </submittedName>
</protein>
<sequence length="59" mass="6790">MAKMPPRWCTHSAADWLVLLSAEHCGKHDGRDIHWQNVYWAQPTDPSEVVGFDHHLITP</sequence>